<dbReference type="AlphaFoldDB" id="A0A1D1XCU0"/>
<keyword evidence="1" id="KW-0560">Oxidoreductase</keyword>
<protein>
    <submittedName>
        <fullName evidence="1">Naringenin,2-oxoglutarate 3-dioxygenase</fullName>
    </submittedName>
</protein>
<dbReference type="EMBL" id="GDJX01027693">
    <property type="protein sequence ID" value="JAT40243.1"/>
    <property type="molecule type" value="Transcribed_RNA"/>
</dbReference>
<organism evidence="1">
    <name type="scientific">Anthurium amnicola</name>
    <dbReference type="NCBI Taxonomy" id="1678845"/>
    <lineage>
        <taxon>Eukaryota</taxon>
        <taxon>Viridiplantae</taxon>
        <taxon>Streptophyta</taxon>
        <taxon>Embryophyta</taxon>
        <taxon>Tracheophyta</taxon>
        <taxon>Spermatophyta</taxon>
        <taxon>Magnoliopsida</taxon>
        <taxon>Liliopsida</taxon>
        <taxon>Araceae</taxon>
        <taxon>Pothoideae</taxon>
        <taxon>Potheae</taxon>
        <taxon>Anthurium</taxon>
    </lineage>
</organism>
<accession>A0A1D1XCU0</accession>
<proteinExistence type="predicted"/>
<evidence type="ECO:0000313" key="1">
    <source>
        <dbReference type="EMBL" id="JAT40243.1"/>
    </source>
</evidence>
<gene>
    <name evidence="1" type="primary">F3H_1</name>
    <name evidence="1" type="ORF">g.23279</name>
</gene>
<feature type="non-terminal residue" evidence="1">
    <location>
        <position position="1"/>
    </location>
</feature>
<sequence length="213" mass="24798">KKIIYIFFYIFFSFLTENTKNNKKKTYIFFFLRITKIMSKIIKVLLLLATLLWTISSAVPVDFTQEFELQMFNQNPTCVHANLSSNIKNIHEMEGIKGYISSCHFKTKQQTVIRGRFTNLPGDLDKRHYHFYLLNPDNSLRRDLSLFFQNGFIINSDGNSAELALNLDKLCDFPLEGINNYVNGWIKLYHLRDGIISSAGPAKFHKVKNLLEN</sequence>
<keyword evidence="1" id="KW-0223">Dioxygenase</keyword>
<name>A0A1D1XCU0_9ARAE</name>
<reference evidence="1" key="1">
    <citation type="submission" date="2015-07" db="EMBL/GenBank/DDBJ databases">
        <title>Transcriptome Assembly of Anthurium amnicola.</title>
        <authorList>
            <person name="Suzuki J."/>
        </authorList>
    </citation>
    <scope>NUCLEOTIDE SEQUENCE</scope>
</reference>
<dbReference type="GO" id="GO:0051213">
    <property type="term" value="F:dioxygenase activity"/>
    <property type="evidence" value="ECO:0007669"/>
    <property type="project" value="UniProtKB-KW"/>
</dbReference>